<keyword evidence="4 15" id="KW-0436">Ligase</keyword>
<proteinExistence type="inferred from homology"/>
<accession>A0AAX3N8U1</accession>
<dbReference type="PROSITE" id="PS51257">
    <property type="entry name" value="PROKAR_LIPOPROTEIN"/>
    <property type="match status" value="1"/>
</dbReference>
<dbReference type="GO" id="GO:0006541">
    <property type="term" value="P:glutamine metabolic process"/>
    <property type="evidence" value="ECO:0007669"/>
    <property type="project" value="TreeGrafter"/>
</dbReference>
<protein>
    <submittedName>
        <fullName evidence="15">Carbamoyl-phosphate synthase large subunit</fullName>
        <ecNumber evidence="15">6.3.5.5</ecNumber>
    </submittedName>
</protein>
<dbReference type="Gene3D" id="3.40.50.20">
    <property type="match status" value="2"/>
</dbReference>
<evidence type="ECO:0000313" key="15">
    <source>
        <dbReference type="EMBL" id="WDI79278.1"/>
    </source>
</evidence>
<dbReference type="Gene3D" id="3.30.470.20">
    <property type="entry name" value="ATP-grasp fold, B domain"/>
    <property type="match status" value="2"/>
</dbReference>
<keyword evidence="7" id="KW-0677">Repeat</keyword>
<evidence type="ECO:0000256" key="6">
    <source>
        <dbReference type="ARBA" id="ARBA00022723"/>
    </source>
</evidence>
<dbReference type="SUPFAM" id="SSF56059">
    <property type="entry name" value="Glutathione synthetase ATP-binding domain-like"/>
    <property type="match status" value="2"/>
</dbReference>
<evidence type="ECO:0000313" key="16">
    <source>
        <dbReference type="Proteomes" id="UP001222373"/>
    </source>
</evidence>
<evidence type="ECO:0000256" key="3">
    <source>
        <dbReference type="ARBA" id="ARBA00022571"/>
    </source>
</evidence>
<dbReference type="SUPFAM" id="SSF48108">
    <property type="entry name" value="Carbamoyl phosphate synthetase, large subunit connection domain"/>
    <property type="match status" value="1"/>
</dbReference>
<dbReference type="InterPro" id="IPR036897">
    <property type="entry name" value="CarbamoylP_synth_lsu_oligo_sf"/>
</dbReference>
<feature type="domain" description="ATP-grasp" evidence="14">
    <location>
        <begin position="127"/>
        <end position="326"/>
    </location>
</feature>
<dbReference type="NCBIfam" id="NF003671">
    <property type="entry name" value="PRK05294.1"/>
    <property type="match status" value="1"/>
</dbReference>
<dbReference type="NCBIfam" id="NF009455">
    <property type="entry name" value="PRK12815.1"/>
    <property type="match status" value="1"/>
</dbReference>
<feature type="domain" description="ATP-grasp" evidence="14">
    <location>
        <begin position="673"/>
        <end position="859"/>
    </location>
</feature>
<comment type="pathway">
    <text evidence="1">Amino-acid biosynthesis; L-arginine biosynthesis; carbamoyl phosphate from bicarbonate: step 1/1.</text>
</comment>
<comment type="catalytic activity">
    <reaction evidence="12">
        <text>hydrogencarbonate + L-glutamine + 2 ATP + H2O = carbamoyl phosphate + L-glutamate + 2 ADP + phosphate + 2 H(+)</text>
        <dbReference type="Rhea" id="RHEA:18633"/>
        <dbReference type="ChEBI" id="CHEBI:15377"/>
        <dbReference type="ChEBI" id="CHEBI:15378"/>
        <dbReference type="ChEBI" id="CHEBI:17544"/>
        <dbReference type="ChEBI" id="CHEBI:29985"/>
        <dbReference type="ChEBI" id="CHEBI:30616"/>
        <dbReference type="ChEBI" id="CHEBI:43474"/>
        <dbReference type="ChEBI" id="CHEBI:58228"/>
        <dbReference type="ChEBI" id="CHEBI:58359"/>
        <dbReference type="ChEBI" id="CHEBI:456216"/>
        <dbReference type="EC" id="6.3.5.5"/>
    </reaction>
</comment>
<dbReference type="FunFam" id="3.30.470.20:FF:000026">
    <property type="entry name" value="Carbamoyl-phosphate synthase large chain"/>
    <property type="match status" value="2"/>
</dbReference>
<comment type="catalytic activity">
    <reaction evidence="11">
        <text>hydrogencarbonate + NH4(+) + 2 ATP = carbamoyl phosphate + 2 ADP + phosphate + 2 H(+)</text>
        <dbReference type="Rhea" id="RHEA:18029"/>
        <dbReference type="ChEBI" id="CHEBI:15378"/>
        <dbReference type="ChEBI" id="CHEBI:17544"/>
        <dbReference type="ChEBI" id="CHEBI:28938"/>
        <dbReference type="ChEBI" id="CHEBI:30616"/>
        <dbReference type="ChEBI" id="CHEBI:43474"/>
        <dbReference type="ChEBI" id="CHEBI:58228"/>
        <dbReference type="ChEBI" id="CHEBI:456216"/>
        <dbReference type="EC" id="6.3.4.16"/>
    </reaction>
</comment>
<evidence type="ECO:0000256" key="1">
    <source>
        <dbReference type="ARBA" id="ARBA00005077"/>
    </source>
</evidence>
<keyword evidence="9 13" id="KW-0067">ATP-binding</keyword>
<dbReference type="InterPro" id="IPR005483">
    <property type="entry name" value="CPSase_dom"/>
</dbReference>
<dbReference type="InterPro" id="IPR006275">
    <property type="entry name" value="CPSase_lsu"/>
</dbReference>
<evidence type="ECO:0000256" key="7">
    <source>
        <dbReference type="ARBA" id="ARBA00022737"/>
    </source>
</evidence>
<keyword evidence="8 13" id="KW-0547">Nucleotide-binding</keyword>
<evidence type="ECO:0000256" key="8">
    <source>
        <dbReference type="ARBA" id="ARBA00022741"/>
    </source>
</evidence>
<dbReference type="Gene3D" id="1.10.1030.10">
    <property type="entry name" value="Carbamoyl-phosphate synthetase, large subunit oligomerisation domain"/>
    <property type="match status" value="1"/>
</dbReference>
<dbReference type="Pfam" id="PF25596">
    <property type="entry name" value="CPSase_L_D1"/>
    <property type="match status" value="2"/>
</dbReference>
<evidence type="ECO:0000256" key="9">
    <source>
        <dbReference type="ARBA" id="ARBA00022840"/>
    </source>
</evidence>
<reference evidence="15" key="1">
    <citation type="submission" date="2022-11" db="EMBL/GenBank/DDBJ databases">
        <title>Genomic comparisons reveal selection pressure and functional variation between nutritional endosymbionts of cave-adapted and epigean Hawaiian planthoppers.</title>
        <authorList>
            <person name="Gossett J.M."/>
            <person name="Porter M.L."/>
            <person name="Vasquez Y."/>
            <person name="Bennett G.M."/>
            <person name="Chong R.A."/>
        </authorList>
    </citation>
    <scope>NUCLEOTIDE SEQUENCE</scope>
    <source>
        <strain evidence="15">OPOL2</strain>
    </source>
</reference>
<comment type="similarity">
    <text evidence="2">Belongs to the CarB family.</text>
</comment>
<dbReference type="AlphaFoldDB" id="A0AAX3N8U1"/>
<dbReference type="InterPro" id="IPR013815">
    <property type="entry name" value="ATP_grasp_subdomain_1"/>
</dbReference>
<evidence type="ECO:0000256" key="11">
    <source>
        <dbReference type="ARBA" id="ARBA00047359"/>
    </source>
</evidence>
<dbReference type="PANTHER" id="PTHR11405">
    <property type="entry name" value="CARBAMOYLTRANSFERASE FAMILY MEMBER"/>
    <property type="match status" value="1"/>
</dbReference>
<dbReference type="SUPFAM" id="SSF52440">
    <property type="entry name" value="PreATP-grasp domain"/>
    <property type="match status" value="2"/>
</dbReference>
<evidence type="ECO:0000256" key="12">
    <source>
        <dbReference type="ARBA" id="ARBA00048816"/>
    </source>
</evidence>
<evidence type="ECO:0000256" key="13">
    <source>
        <dbReference type="PROSITE-ProRule" id="PRU00409"/>
    </source>
</evidence>
<dbReference type="GO" id="GO:0005524">
    <property type="term" value="F:ATP binding"/>
    <property type="evidence" value="ECO:0007669"/>
    <property type="project" value="UniProtKB-UniRule"/>
</dbReference>
<dbReference type="PRINTS" id="PR00098">
    <property type="entry name" value="CPSASE"/>
</dbReference>
<dbReference type="InterPro" id="IPR016185">
    <property type="entry name" value="PreATP-grasp_dom_sf"/>
</dbReference>
<dbReference type="Gene3D" id="3.30.1490.20">
    <property type="entry name" value="ATP-grasp fold, A domain"/>
    <property type="match status" value="2"/>
</dbReference>
<dbReference type="InterPro" id="IPR011761">
    <property type="entry name" value="ATP-grasp"/>
</dbReference>
<name>A0AAX3N8U1_9PROT</name>
<dbReference type="PROSITE" id="PS50975">
    <property type="entry name" value="ATP_GRASP"/>
    <property type="match status" value="2"/>
</dbReference>
<evidence type="ECO:0000256" key="2">
    <source>
        <dbReference type="ARBA" id="ARBA00009799"/>
    </source>
</evidence>
<organism evidence="15 16">
    <name type="scientific">Candidatus Vidania fulgoroideorum</name>
    <dbReference type="NCBI Taxonomy" id="881286"/>
    <lineage>
        <taxon>Bacteria</taxon>
        <taxon>Pseudomonadati</taxon>
        <taxon>Pseudomonadota</taxon>
        <taxon>Betaproteobacteria</taxon>
        <taxon>Candidatus Vidania</taxon>
    </lineage>
</organism>
<dbReference type="GO" id="GO:0004087">
    <property type="term" value="F:carbamoyl-phosphate synthase (ammonia) activity"/>
    <property type="evidence" value="ECO:0007669"/>
    <property type="project" value="UniProtKB-EC"/>
</dbReference>
<evidence type="ECO:0000256" key="10">
    <source>
        <dbReference type="ARBA" id="ARBA00023211"/>
    </source>
</evidence>
<dbReference type="Proteomes" id="UP001222373">
    <property type="component" value="Chromosome"/>
</dbReference>
<dbReference type="PROSITE" id="PS00867">
    <property type="entry name" value="CPSASE_2"/>
    <property type="match status" value="1"/>
</dbReference>
<dbReference type="NCBIfam" id="TIGR01369">
    <property type="entry name" value="CPSaseII_lrg"/>
    <property type="match status" value="1"/>
</dbReference>
<dbReference type="PANTHER" id="PTHR11405:SF53">
    <property type="entry name" value="CARBAMOYL-PHOSPHATE SYNTHASE [AMMONIA], MITOCHONDRIAL"/>
    <property type="match status" value="1"/>
</dbReference>
<dbReference type="GO" id="GO:0004088">
    <property type="term" value="F:carbamoyl-phosphate synthase (glutamine-hydrolyzing) activity"/>
    <property type="evidence" value="ECO:0007669"/>
    <property type="project" value="UniProtKB-EC"/>
</dbReference>
<keyword evidence="10" id="KW-0464">Manganese</keyword>
<sequence length="1044" mass="121374">MKKIFLIGSGPIIIGQACEFDYSGVQACKVLKNLGYYVILLNNNPASIMTDLNIANKTYIESIDFEVAEKIIKIEKPDYISPSFGGQTSINLVLNLYKTGILKKYKIEVLGTDIKSIINSENRNYFRKIMIKNKIPVPYSRRSKNFKISKLIRKEIVKKNNSKVVIRPSYTLGGFGSGISNSKKDFIKKCKFGLKSSMNNEILIEESLVGWKEIEIEILIDRKQNFIVVCAIENLDPVGIHTGDSITVSPILTLTDKEYQKIRDIGIKVVKTLNIKKCGCNIQFAINNKNGEIRVIEINPRVSRSSVLASKVTGYPIAKISAKIILGKLLKNLKNEINGLCCFFEPVIDYVVIKIPKFCNEKFIENIKNFKLGTQMCSVGETMAIGASFNEALFKALRSNEDNNFFFKKEIRDKILFVNYLLSNKSLYYYIFSLLKIGFSSFFLSSITNIDIWYILAIKNIISKENFIKKNLYKKNINRNYFFFLKKFGFSDIFLSVLLKVKLFSILKFRNLFNIYSSYRRIDTCSGEFNTKTSYLYSSYLGKKKYSKKINKKILIVGSGPNRIGQGLEFDYCCTHAVEEIKKNKFKAIIMNCNPETVSTDYDISDKLFFEPIHYEDLYNIIKSENPKGIIIQFGGQTSFKFLNFICKIKEKKRILGTKIKYIKLSEDRKKFNNFIKKSNLLQPKSISIIKKRKIKKISLDFPIMIRPSYIIGGFKMKKIENLKDLNFYIRNIPKRMFPLLIDEFLTSAFEYDIDCVSDGKRIFIPEIIQHIERAGIHSGDSTCFFPPFLSYKNVLNLKKIVRFLSLKLKIIGLANLQIAIKKNKIYILEVNSRASRTIPFISKGYNINMVKYAINGILKKKIIEDFVIKKNFFFIKEPIFSFTKFPKSDPILGPEMRSTGEISCFSKSFEEVFLKSQLSLKYFYIKNIIFYIKKNFLSLFVLKKYISKIGRKIFIIKTRDFLDYDIINYFNFFKKKFHILIQNKSFIYPEIFFLKFFRIFVKNMLFPLFTTNESIKCFFRCVLSFYGNKFKYISSNEVYKKIS</sequence>
<dbReference type="InterPro" id="IPR005480">
    <property type="entry name" value="CPSase_lsu_oligo"/>
</dbReference>
<gene>
    <name evidence="15" type="primary">carB</name>
    <name evidence="15" type="ORF">ONB67_00170</name>
</gene>
<keyword evidence="3" id="KW-0055">Arginine biosynthesis</keyword>
<evidence type="ECO:0000256" key="5">
    <source>
        <dbReference type="ARBA" id="ARBA00022605"/>
    </source>
</evidence>
<dbReference type="FunFam" id="3.40.50.20:FF:000001">
    <property type="entry name" value="Carbamoyl-phosphate synthase large chain"/>
    <property type="match status" value="2"/>
</dbReference>
<evidence type="ECO:0000259" key="14">
    <source>
        <dbReference type="PROSITE" id="PS50975"/>
    </source>
</evidence>
<dbReference type="EC" id="6.3.5.5" evidence="15"/>
<keyword evidence="6" id="KW-0479">Metal-binding</keyword>
<dbReference type="InterPro" id="IPR005479">
    <property type="entry name" value="CPAse_ATP-bd"/>
</dbReference>
<dbReference type="GO" id="GO:0046872">
    <property type="term" value="F:metal ion binding"/>
    <property type="evidence" value="ECO:0007669"/>
    <property type="project" value="UniProtKB-KW"/>
</dbReference>
<evidence type="ECO:0000256" key="4">
    <source>
        <dbReference type="ARBA" id="ARBA00022598"/>
    </source>
</evidence>
<dbReference type="InterPro" id="IPR058047">
    <property type="entry name" value="CPSase_preATP-grasp"/>
</dbReference>
<dbReference type="GO" id="GO:0006526">
    <property type="term" value="P:L-arginine biosynthetic process"/>
    <property type="evidence" value="ECO:0007669"/>
    <property type="project" value="UniProtKB-KW"/>
</dbReference>
<dbReference type="Pfam" id="PF02786">
    <property type="entry name" value="CPSase_L_D2"/>
    <property type="match status" value="2"/>
</dbReference>
<dbReference type="SMART" id="SM01096">
    <property type="entry name" value="CPSase_L_D3"/>
    <property type="match status" value="1"/>
</dbReference>
<dbReference type="EMBL" id="CP110500">
    <property type="protein sequence ID" value="WDI79278.1"/>
    <property type="molecule type" value="Genomic_DNA"/>
</dbReference>
<dbReference type="Pfam" id="PF02787">
    <property type="entry name" value="CPSase_L_D3"/>
    <property type="match status" value="1"/>
</dbReference>
<keyword evidence="5" id="KW-0028">Amino-acid biosynthesis</keyword>
<dbReference type="GO" id="GO:0005737">
    <property type="term" value="C:cytoplasm"/>
    <property type="evidence" value="ECO:0007669"/>
    <property type="project" value="TreeGrafter"/>
</dbReference>